<keyword evidence="7" id="KW-0902">Two-component regulatory system</keyword>
<evidence type="ECO:0000259" key="8">
    <source>
        <dbReference type="PROSITE" id="PS50109"/>
    </source>
</evidence>
<evidence type="ECO:0000256" key="2">
    <source>
        <dbReference type="ARBA" id="ARBA00012438"/>
    </source>
</evidence>
<dbReference type="InterPro" id="IPR050351">
    <property type="entry name" value="BphY/WalK/GraS-like"/>
</dbReference>
<keyword evidence="6" id="KW-0067">ATP-binding</keyword>
<protein>
    <recommendedName>
        <fullName evidence="2">histidine kinase</fullName>
        <ecNumber evidence="2">2.7.13.3</ecNumber>
    </recommendedName>
</protein>
<evidence type="ECO:0000256" key="6">
    <source>
        <dbReference type="ARBA" id="ARBA00022840"/>
    </source>
</evidence>
<evidence type="ECO:0000313" key="10">
    <source>
        <dbReference type="Proteomes" id="UP000001880"/>
    </source>
</evidence>
<keyword evidence="5 9" id="KW-0418">Kinase</keyword>
<dbReference type="InterPro" id="IPR005467">
    <property type="entry name" value="His_kinase_dom"/>
</dbReference>
<dbReference type="OrthoDB" id="9761634at2"/>
<dbReference type="STRING" id="502025.Hoch_6726"/>
<dbReference type="PANTHER" id="PTHR42878">
    <property type="entry name" value="TWO-COMPONENT HISTIDINE KINASE"/>
    <property type="match status" value="1"/>
</dbReference>
<dbReference type="InterPro" id="IPR003594">
    <property type="entry name" value="HATPase_dom"/>
</dbReference>
<dbReference type="InterPro" id="IPR025751">
    <property type="entry name" value="RsbRD_N_dom"/>
</dbReference>
<evidence type="ECO:0000256" key="1">
    <source>
        <dbReference type="ARBA" id="ARBA00000085"/>
    </source>
</evidence>
<keyword evidence="10" id="KW-1185">Reference proteome</keyword>
<comment type="catalytic activity">
    <reaction evidence="1">
        <text>ATP + protein L-histidine = ADP + protein N-phospho-L-histidine.</text>
        <dbReference type="EC" id="2.7.13.3"/>
    </reaction>
</comment>
<dbReference type="EMBL" id="CP001804">
    <property type="protein sequence ID" value="ACY19190.1"/>
    <property type="molecule type" value="Genomic_DNA"/>
</dbReference>
<dbReference type="InterPro" id="IPR004358">
    <property type="entry name" value="Sig_transdc_His_kin-like_C"/>
</dbReference>
<dbReference type="Pfam" id="PF02518">
    <property type="entry name" value="HATPase_c"/>
    <property type="match status" value="1"/>
</dbReference>
<dbReference type="GO" id="GO:0004673">
    <property type="term" value="F:protein histidine kinase activity"/>
    <property type="evidence" value="ECO:0007669"/>
    <property type="project" value="UniProtKB-EC"/>
</dbReference>
<evidence type="ECO:0000256" key="3">
    <source>
        <dbReference type="ARBA" id="ARBA00022679"/>
    </source>
</evidence>
<dbReference type="HOGENOM" id="CLU_648533_0_0_7"/>
<dbReference type="GO" id="GO:0000156">
    <property type="term" value="F:phosphorelay response regulator activity"/>
    <property type="evidence" value="ECO:0007669"/>
    <property type="project" value="TreeGrafter"/>
</dbReference>
<dbReference type="GO" id="GO:0030295">
    <property type="term" value="F:protein kinase activator activity"/>
    <property type="evidence" value="ECO:0007669"/>
    <property type="project" value="TreeGrafter"/>
</dbReference>
<dbReference type="eggNOG" id="COG4251">
    <property type="taxonomic scope" value="Bacteria"/>
</dbReference>
<feature type="domain" description="Histidine kinase" evidence="8">
    <location>
        <begin position="172"/>
        <end position="388"/>
    </location>
</feature>
<dbReference type="EC" id="2.7.13.3" evidence="2"/>
<dbReference type="KEGG" id="hoh:Hoch_6726"/>
<dbReference type="PROSITE" id="PS50109">
    <property type="entry name" value="HIS_KIN"/>
    <property type="match status" value="1"/>
</dbReference>
<evidence type="ECO:0000256" key="7">
    <source>
        <dbReference type="ARBA" id="ARBA00023012"/>
    </source>
</evidence>
<dbReference type="Pfam" id="PF14361">
    <property type="entry name" value="RsbRD_N"/>
    <property type="match status" value="1"/>
</dbReference>
<accession>D0LT54</accession>
<dbReference type="PANTHER" id="PTHR42878:SF7">
    <property type="entry name" value="SENSOR HISTIDINE KINASE GLRK"/>
    <property type="match status" value="1"/>
</dbReference>
<dbReference type="AlphaFoldDB" id="D0LT54"/>
<reference evidence="9 10" key="1">
    <citation type="journal article" date="2010" name="Stand. Genomic Sci.">
        <title>Complete genome sequence of Haliangium ochraceum type strain (SMP-2).</title>
        <authorList>
            <consortium name="US DOE Joint Genome Institute (JGI-PGF)"/>
            <person name="Ivanova N."/>
            <person name="Daum C."/>
            <person name="Lang E."/>
            <person name="Abt B."/>
            <person name="Kopitz M."/>
            <person name="Saunders E."/>
            <person name="Lapidus A."/>
            <person name="Lucas S."/>
            <person name="Glavina Del Rio T."/>
            <person name="Nolan M."/>
            <person name="Tice H."/>
            <person name="Copeland A."/>
            <person name="Cheng J.F."/>
            <person name="Chen F."/>
            <person name="Bruce D."/>
            <person name="Goodwin L."/>
            <person name="Pitluck S."/>
            <person name="Mavromatis K."/>
            <person name="Pati A."/>
            <person name="Mikhailova N."/>
            <person name="Chen A."/>
            <person name="Palaniappan K."/>
            <person name="Land M."/>
            <person name="Hauser L."/>
            <person name="Chang Y.J."/>
            <person name="Jeffries C.D."/>
            <person name="Detter J.C."/>
            <person name="Brettin T."/>
            <person name="Rohde M."/>
            <person name="Goker M."/>
            <person name="Bristow J."/>
            <person name="Markowitz V."/>
            <person name="Eisen J.A."/>
            <person name="Hugenholtz P."/>
            <person name="Kyrpides N.C."/>
            <person name="Klenk H.P."/>
        </authorList>
    </citation>
    <scope>NUCLEOTIDE SEQUENCE [LARGE SCALE GENOMIC DNA]</scope>
    <source>
        <strain evidence="10">DSM 14365 / CIP 107738 / JCM 11303 / AJ 13395 / SMP-2</strain>
    </source>
</reference>
<dbReference type="Proteomes" id="UP000001880">
    <property type="component" value="Chromosome"/>
</dbReference>
<dbReference type="RefSeq" id="WP_012831782.1">
    <property type="nucleotide sequence ID" value="NC_013440.1"/>
</dbReference>
<evidence type="ECO:0000256" key="4">
    <source>
        <dbReference type="ARBA" id="ARBA00022741"/>
    </source>
</evidence>
<gene>
    <name evidence="9" type="ordered locus">Hoch_6726</name>
</gene>
<evidence type="ECO:0000313" key="9">
    <source>
        <dbReference type="EMBL" id="ACY19190.1"/>
    </source>
</evidence>
<dbReference type="GO" id="GO:0007234">
    <property type="term" value="P:osmosensory signaling via phosphorelay pathway"/>
    <property type="evidence" value="ECO:0007669"/>
    <property type="project" value="TreeGrafter"/>
</dbReference>
<dbReference type="InterPro" id="IPR036890">
    <property type="entry name" value="HATPase_C_sf"/>
</dbReference>
<dbReference type="Gene3D" id="3.30.565.10">
    <property type="entry name" value="Histidine kinase-like ATPase, C-terminal domain"/>
    <property type="match status" value="1"/>
</dbReference>
<dbReference type="SMART" id="SM00387">
    <property type="entry name" value="HATPase_c"/>
    <property type="match status" value="1"/>
</dbReference>
<dbReference type="CDD" id="cd00075">
    <property type="entry name" value="HATPase"/>
    <property type="match status" value="1"/>
</dbReference>
<name>D0LT54_HALO1</name>
<keyword evidence="3" id="KW-0808">Transferase</keyword>
<dbReference type="GO" id="GO:0005524">
    <property type="term" value="F:ATP binding"/>
    <property type="evidence" value="ECO:0007669"/>
    <property type="project" value="UniProtKB-KW"/>
</dbReference>
<organism evidence="9 10">
    <name type="scientific">Haliangium ochraceum (strain DSM 14365 / JCM 11303 / SMP-2)</name>
    <dbReference type="NCBI Taxonomy" id="502025"/>
    <lineage>
        <taxon>Bacteria</taxon>
        <taxon>Pseudomonadati</taxon>
        <taxon>Myxococcota</taxon>
        <taxon>Polyangia</taxon>
        <taxon>Haliangiales</taxon>
        <taxon>Kofleriaceae</taxon>
        <taxon>Haliangium</taxon>
    </lineage>
</organism>
<sequence length="392" mass="43488">MSINLASSTFAKFIEATLLSESSELARKWLDALRARLPERSERIFPDETLLNHVPLLLRRISETLTSGLDITQDDFVRQEMRALADLRRSQGYDIEELVQEFDLLGGIVAERVEELCAQYTGETPPLEVLAVVRQMQRALDSLTRLIMRAFRRGVTSEQLDRAAVLNSVGRTVAHELRNRLHTSLLLLESYREQAVDGDSVLLDRLGNSLRRIENVVSDVFAVAVMQGRADPDGGGRRPLDEVLGELVDELREFAGEERVELRLQADLPRFVVDASRLQLVLMNLLGNAIKYSDPTKSGSWVAISVEPTEVPRRWNVLVRDNGIGIKAGEQSRIFDRNVRGSGIGSRDGQGLGLALAQEAAIQLGSALTVSSREGEGSTFCFALNEPARSLD</sequence>
<proteinExistence type="predicted"/>
<keyword evidence="4" id="KW-0547">Nucleotide-binding</keyword>
<dbReference type="SUPFAM" id="SSF55874">
    <property type="entry name" value="ATPase domain of HSP90 chaperone/DNA topoisomerase II/histidine kinase"/>
    <property type="match status" value="1"/>
</dbReference>
<evidence type="ECO:0000256" key="5">
    <source>
        <dbReference type="ARBA" id="ARBA00022777"/>
    </source>
</evidence>
<dbReference type="PRINTS" id="PR00344">
    <property type="entry name" value="BCTRLSENSOR"/>
</dbReference>